<name>A0A3Q9BK74_9LACT</name>
<protein>
    <submittedName>
        <fullName evidence="5">Methyl-accepting chemotaxis protein</fullName>
    </submittedName>
</protein>
<proteinExistence type="predicted"/>
<evidence type="ECO:0000256" key="1">
    <source>
        <dbReference type="ARBA" id="ARBA00023224"/>
    </source>
</evidence>
<dbReference type="GO" id="GO:0016020">
    <property type="term" value="C:membrane"/>
    <property type="evidence" value="ECO:0007669"/>
    <property type="project" value="InterPro"/>
</dbReference>
<keyword evidence="3" id="KW-1133">Transmembrane helix</keyword>
<dbReference type="SMART" id="SM00283">
    <property type="entry name" value="MA"/>
    <property type="match status" value="1"/>
</dbReference>
<feature type="domain" description="Methyl-accepting transducer" evidence="4">
    <location>
        <begin position="307"/>
        <end position="564"/>
    </location>
</feature>
<dbReference type="KEGG" id="jeh:EJN90_06120"/>
<accession>A0A3Q9BK74</accession>
<keyword evidence="1 2" id="KW-0807">Transducer</keyword>
<evidence type="ECO:0000313" key="6">
    <source>
        <dbReference type="Proteomes" id="UP000273326"/>
    </source>
</evidence>
<reference evidence="6" key="1">
    <citation type="submission" date="2018-12" db="EMBL/GenBank/DDBJ databases">
        <title>Complete genome sequencing of Jeotgalibaca sp. H21T32.</title>
        <authorList>
            <person name="Bae J.-W."/>
            <person name="Lee S.-Y."/>
        </authorList>
    </citation>
    <scope>NUCLEOTIDE SEQUENCE [LARGE SCALE GENOMIC DNA]</scope>
    <source>
        <strain evidence="6">H21T32</strain>
    </source>
</reference>
<keyword evidence="3" id="KW-0812">Transmembrane</keyword>
<sequence length="595" mass="66137">MDTTEKIKKEKKKIDWGQIKDKFKQLEWRRFGLKYQTIRVRLLFSFSLVIVFMIALGIGNYITFNRVNESIGEIVEEDFVLQQNYDKISYYMAQRISAVRGYLLTGRESYIVEFNNYKQWSKENEELISKLDNSISNQNLFATMNTWNETVQENVFDLVADGNRAEAMLNMNGNVNPKAEQIISDIAGRATTKSAEIRLEINALMKTIDRSINTMIIAVIVIILLSIAVAIFFANYFSKAISSVVIRLKSLQDGLLNQELLEVEGAGELAELGHSANALQESLYEIMTIVSLGAEDLAQQSEELSQSSNEVKSGSEQVAITMQELSIGTENQAHSASTLAANMESYNEKFTDVYENSGKVTEYSEDVLNLSGKGKELMNSSSQQMEKINEIVQDATLKMSELDKGTKEISKLVDIIQSVSKQTNLLALNAAIEAARAGEHGRGFAVVAEEVRKLSEQVADSVKEITLFVENINREANDVSDSLQEGYKEAEEGLIGIKATSDTFDEITDSLQNVVVNINDIRNNLQGLTETGQEMNHSISEIASVSEESAAGVEETSAASQQINSTMEEVSVNAGQIAKLAEEMNQIVQKFQLFP</sequence>
<keyword evidence="3" id="KW-0472">Membrane</keyword>
<dbReference type="PANTHER" id="PTHR32089:SF112">
    <property type="entry name" value="LYSOZYME-LIKE PROTEIN-RELATED"/>
    <property type="match status" value="1"/>
</dbReference>
<dbReference type="GO" id="GO:0007165">
    <property type="term" value="P:signal transduction"/>
    <property type="evidence" value="ECO:0007669"/>
    <property type="project" value="UniProtKB-KW"/>
</dbReference>
<dbReference type="Pfam" id="PF00015">
    <property type="entry name" value="MCPsignal"/>
    <property type="match status" value="1"/>
</dbReference>
<dbReference type="Pfam" id="PF12729">
    <property type="entry name" value="4HB_MCP_1"/>
    <property type="match status" value="1"/>
</dbReference>
<evidence type="ECO:0000256" key="2">
    <source>
        <dbReference type="PROSITE-ProRule" id="PRU00284"/>
    </source>
</evidence>
<dbReference type="OrthoDB" id="2168386at2"/>
<dbReference type="AlphaFoldDB" id="A0A3Q9BK74"/>
<dbReference type="SUPFAM" id="SSF58104">
    <property type="entry name" value="Methyl-accepting chemotaxis protein (MCP) signaling domain"/>
    <property type="match status" value="1"/>
</dbReference>
<dbReference type="Gene3D" id="6.10.340.10">
    <property type="match status" value="1"/>
</dbReference>
<feature type="transmembrane region" description="Helical" evidence="3">
    <location>
        <begin position="42"/>
        <end position="62"/>
    </location>
</feature>
<organism evidence="5 6">
    <name type="scientific">Jeotgalibaca ciconiae</name>
    <dbReference type="NCBI Taxonomy" id="2496265"/>
    <lineage>
        <taxon>Bacteria</taxon>
        <taxon>Bacillati</taxon>
        <taxon>Bacillota</taxon>
        <taxon>Bacilli</taxon>
        <taxon>Lactobacillales</taxon>
        <taxon>Carnobacteriaceae</taxon>
        <taxon>Jeotgalibaca</taxon>
    </lineage>
</organism>
<dbReference type="PANTHER" id="PTHR32089">
    <property type="entry name" value="METHYL-ACCEPTING CHEMOTAXIS PROTEIN MCPB"/>
    <property type="match status" value="1"/>
</dbReference>
<dbReference type="CDD" id="cd11386">
    <property type="entry name" value="MCP_signal"/>
    <property type="match status" value="1"/>
</dbReference>
<dbReference type="EMBL" id="CP034465">
    <property type="protein sequence ID" value="AZP04250.1"/>
    <property type="molecule type" value="Genomic_DNA"/>
</dbReference>
<dbReference type="InterPro" id="IPR024478">
    <property type="entry name" value="HlyB_4HB_MCP"/>
</dbReference>
<evidence type="ECO:0000259" key="4">
    <source>
        <dbReference type="PROSITE" id="PS50111"/>
    </source>
</evidence>
<dbReference type="RefSeq" id="WP_126109477.1">
    <property type="nucleotide sequence ID" value="NZ_CP034465.1"/>
</dbReference>
<dbReference type="Proteomes" id="UP000273326">
    <property type="component" value="Chromosome"/>
</dbReference>
<gene>
    <name evidence="5" type="ORF">EJN90_06120</name>
</gene>
<dbReference type="InterPro" id="IPR004089">
    <property type="entry name" value="MCPsignal_dom"/>
</dbReference>
<dbReference type="Gene3D" id="1.10.287.950">
    <property type="entry name" value="Methyl-accepting chemotaxis protein"/>
    <property type="match status" value="1"/>
</dbReference>
<keyword evidence="6" id="KW-1185">Reference proteome</keyword>
<evidence type="ECO:0000313" key="5">
    <source>
        <dbReference type="EMBL" id="AZP04250.1"/>
    </source>
</evidence>
<dbReference type="PROSITE" id="PS50111">
    <property type="entry name" value="CHEMOTAXIS_TRANSDUC_2"/>
    <property type="match status" value="1"/>
</dbReference>
<feature type="transmembrane region" description="Helical" evidence="3">
    <location>
        <begin position="215"/>
        <end position="237"/>
    </location>
</feature>
<evidence type="ECO:0000256" key="3">
    <source>
        <dbReference type="SAM" id="Phobius"/>
    </source>
</evidence>